<dbReference type="PANTHER" id="PTHR43537">
    <property type="entry name" value="TRANSCRIPTIONAL REGULATOR, GNTR FAMILY"/>
    <property type="match status" value="1"/>
</dbReference>
<keyword evidence="6" id="KW-1185">Reference proteome</keyword>
<accession>A0A9X1NRI3</accession>
<feature type="domain" description="GntR C-terminal" evidence="4">
    <location>
        <begin position="154"/>
        <end position="282"/>
    </location>
</feature>
<keyword evidence="1" id="KW-0805">Transcription regulation</keyword>
<dbReference type="InterPro" id="IPR000524">
    <property type="entry name" value="Tscrpt_reg_HTH_GntR"/>
</dbReference>
<dbReference type="InterPro" id="IPR011711">
    <property type="entry name" value="GntR_C"/>
</dbReference>
<evidence type="ECO:0000256" key="3">
    <source>
        <dbReference type="ARBA" id="ARBA00023163"/>
    </source>
</evidence>
<evidence type="ECO:0000313" key="5">
    <source>
        <dbReference type="EMBL" id="MCD7108003.1"/>
    </source>
</evidence>
<evidence type="ECO:0000313" key="6">
    <source>
        <dbReference type="Proteomes" id="UP001139089"/>
    </source>
</evidence>
<proteinExistence type="predicted"/>
<gene>
    <name evidence="5" type="ORF">LRX75_03000</name>
</gene>
<evidence type="ECO:0000256" key="1">
    <source>
        <dbReference type="ARBA" id="ARBA00023015"/>
    </source>
</evidence>
<organism evidence="5 6">
    <name type="scientific">Rhizobium quercicola</name>
    <dbReference type="NCBI Taxonomy" id="2901226"/>
    <lineage>
        <taxon>Bacteria</taxon>
        <taxon>Pseudomonadati</taxon>
        <taxon>Pseudomonadota</taxon>
        <taxon>Alphaproteobacteria</taxon>
        <taxon>Hyphomicrobiales</taxon>
        <taxon>Rhizobiaceae</taxon>
        <taxon>Rhizobium/Agrobacterium group</taxon>
        <taxon>Rhizobium</taxon>
    </lineage>
</organism>
<dbReference type="AlphaFoldDB" id="A0A9X1NRI3"/>
<dbReference type="GO" id="GO:0003677">
    <property type="term" value="F:DNA binding"/>
    <property type="evidence" value="ECO:0007669"/>
    <property type="project" value="UniProtKB-KW"/>
</dbReference>
<dbReference type="InterPro" id="IPR036390">
    <property type="entry name" value="WH_DNA-bd_sf"/>
</dbReference>
<dbReference type="Proteomes" id="UP001139089">
    <property type="component" value="Unassembled WGS sequence"/>
</dbReference>
<sequence>MAKQNTVFKDAFNRCLTLIAETEALPSELELGTSLGVSRTTVRAILARLKELEIIAWDKRTKAMLRAPQPSDFFSAEETSSLAEIIERSFMRRILAGGAEPGMQINELELARDIGTGTTSVREFLIRFSRFGLIEKRPNSHWVLKGFTRDFALELTEIREMFELRSAAGFAALPGDHPAWRDLDEMEVLHRDMLANIDTRYRDFSELDERFHLLVHRSSSNRFIIDFYDIITIVFHYHYQWNKANDRERNARAVEEHLDYIAALKTRDPATVAHACRQHLRSARETLLQSIQQPDA</sequence>
<dbReference type="SMART" id="SM00895">
    <property type="entry name" value="FCD"/>
    <property type="match status" value="1"/>
</dbReference>
<dbReference type="EMBL" id="JAJOZR010000001">
    <property type="protein sequence ID" value="MCD7108003.1"/>
    <property type="molecule type" value="Genomic_DNA"/>
</dbReference>
<dbReference type="SUPFAM" id="SSF46785">
    <property type="entry name" value="Winged helix' DNA-binding domain"/>
    <property type="match status" value="2"/>
</dbReference>
<dbReference type="InterPro" id="IPR008920">
    <property type="entry name" value="TF_FadR/GntR_C"/>
</dbReference>
<keyword evidence="2" id="KW-0238">DNA-binding</keyword>
<dbReference type="Gene3D" id="1.10.10.10">
    <property type="entry name" value="Winged helix-like DNA-binding domain superfamily/Winged helix DNA-binding domain"/>
    <property type="match status" value="2"/>
</dbReference>
<dbReference type="GO" id="GO:0003700">
    <property type="term" value="F:DNA-binding transcription factor activity"/>
    <property type="evidence" value="ECO:0007669"/>
    <property type="project" value="InterPro"/>
</dbReference>
<name>A0A9X1NRI3_9HYPH</name>
<reference evidence="5" key="1">
    <citation type="submission" date="2021-12" db="EMBL/GenBank/DDBJ databases">
        <authorList>
            <person name="Li Y."/>
        </authorList>
    </citation>
    <scope>NUCLEOTIDE SEQUENCE</scope>
    <source>
        <strain evidence="5">DKSPLA3</strain>
    </source>
</reference>
<comment type="caution">
    <text evidence="5">The sequence shown here is derived from an EMBL/GenBank/DDBJ whole genome shotgun (WGS) entry which is preliminary data.</text>
</comment>
<evidence type="ECO:0000259" key="4">
    <source>
        <dbReference type="SMART" id="SM00895"/>
    </source>
</evidence>
<dbReference type="RefSeq" id="WP_231811735.1">
    <property type="nucleotide sequence ID" value="NZ_JAJOZR010000001.1"/>
</dbReference>
<dbReference type="SUPFAM" id="SSF48008">
    <property type="entry name" value="GntR ligand-binding domain-like"/>
    <property type="match status" value="1"/>
</dbReference>
<keyword evidence="3" id="KW-0804">Transcription</keyword>
<dbReference type="PRINTS" id="PR00035">
    <property type="entry name" value="HTHGNTR"/>
</dbReference>
<protein>
    <submittedName>
        <fullName evidence="5">GntR family transcriptional regulator</fullName>
    </submittedName>
</protein>
<dbReference type="Gene3D" id="1.20.120.530">
    <property type="entry name" value="GntR ligand-binding domain-like"/>
    <property type="match status" value="1"/>
</dbReference>
<dbReference type="Pfam" id="PF07729">
    <property type="entry name" value="FCD"/>
    <property type="match status" value="1"/>
</dbReference>
<dbReference type="InterPro" id="IPR036388">
    <property type="entry name" value="WH-like_DNA-bd_sf"/>
</dbReference>
<dbReference type="PANTHER" id="PTHR43537:SF51">
    <property type="entry name" value="HTH-TYPE TRANSCRIPTIONAL REGULATOR LGOR-RELATED"/>
    <property type="match status" value="1"/>
</dbReference>
<evidence type="ECO:0000256" key="2">
    <source>
        <dbReference type="ARBA" id="ARBA00023125"/>
    </source>
</evidence>